<evidence type="ECO:0000313" key="2">
    <source>
        <dbReference type="Proteomes" id="UP000240903"/>
    </source>
</evidence>
<evidence type="ECO:0000313" key="1">
    <source>
        <dbReference type="EMBL" id="AUV61886.1"/>
    </source>
</evidence>
<reference evidence="2" key="1">
    <citation type="submission" date="2018-01" db="EMBL/GenBank/DDBJ databases">
        <title>Pseudomonas phages infecting Pseudomonas sp. isolated from Prunus avium.</title>
        <authorList>
            <person name="Colberg O."/>
            <person name="Carstens A.B."/>
            <person name="Kot W."/>
            <person name="Hansen L.H."/>
        </authorList>
    </citation>
    <scope>NUCLEOTIDE SEQUENCE [LARGE SCALE GENOMIC DNA]</scope>
</reference>
<sequence length="66" mass="7790">MATQEKAKTRDQRHLRITSDKLRALLHEAWKKGNDSYLDHAKPDGTDERYAYVDQVMIDKGYKRPE</sequence>
<dbReference type="Proteomes" id="UP000240903">
    <property type="component" value="Segment"/>
</dbReference>
<organism evidence="1 2">
    <name type="scientific">Pseudomonas phage Littlefix</name>
    <dbReference type="NCBI Taxonomy" id="2079289"/>
    <lineage>
        <taxon>Viruses</taxon>
        <taxon>Duplodnaviria</taxon>
        <taxon>Heunggongvirae</taxon>
        <taxon>Uroviricota</taxon>
        <taxon>Caudoviricetes</taxon>
        <taxon>Schitoviridae</taxon>
        <taxon>Littlefixvirus</taxon>
        <taxon>Littlefixvirus littlefix</taxon>
    </lineage>
</organism>
<dbReference type="EMBL" id="MG775260">
    <property type="protein sequence ID" value="AUV61886.1"/>
    <property type="molecule type" value="Genomic_DNA"/>
</dbReference>
<accession>A0A2K9VHQ1</accession>
<keyword evidence="2" id="KW-1185">Reference proteome</keyword>
<proteinExistence type="predicted"/>
<gene>
    <name evidence="1" type="ORF">PsPhLittlefix_gp71</name>
</gene>
<protein>
    <submittedName>
        <fullName evidence="1">Uncharacterized protein</fullName>
    </submittedName>
</protein>
<name>A0A2K9VHQ1_9CAUD</name>